<keyword evidence="11 18" id="KW-0472">Membrane</keyword>
<dbReference type="FunFam" id="1.20.58.100:FF:000001">
    <property type="entry name" value="Succinate dehydrogenase flavoprotein subunit (SdhA)"/>
    <property type="match status" value="1"/>
</dbReference>
<evidence type="ECO:0000256" key="1">
    <source>
        <dbReference type="ARBA" id="ARBA00004515"/>
    </source>
</evidence>
<dbReference type="InterPro" id="IPR014006">
    <property type="entry name" value="Succ_Dhase_FrdA_Gneg"/>
</dbReference>
<feature type="binding site" evidence="16">
    <location>
        <begin position="11"/>
        <end position="16"/>
    </location>
    <ligand>
        <name>FAD</name>
        <dbReference type="ChEBI" id="CHEBI:57692"/>
    </ligand>
</feature>
<dbReference type="Gene3D" id="1.20.58.100">
    <property type="entry name" value="Fumarate reductase/succinate dehydrogenase flavoprotein-like, C-terminal domain"/>
    <property type="match status" value="1"/>
</dbReference>
<dbReference type="GO" id="GO:0006099">
    <property type="term" value="P:tricarboxylic acid cycle"/>
    <property type="evidence" value="ECO:0007669"/>
    <property type="project" value="UniProtKB-UniRule"/>
</dbReference>
<feature type="binding site" evidence="15">
    <location>
        <position position="390"/>
    </location>
    <ligand>
        <name>substrate</name>
    </ligand>
</feature>
<keyword evidence="10 18" id="KW-0560">Oxidoreductase</keyword>
<dbReference type="SUPFAM" id="SSF51905">
    <property type="entry name" value="FAD/NAD(P)-binding domain"/>
    <property type="match status" value="1"/>
</dbReference>
<dbReference type="SUPFAM" id="SSF46977">
    <property type="entry name" value="Succinate dehydrogenase/fumarate reductase flavoprotein C-terminal domain"/>
    <property type="match status" value="1"/>
</dbReference>
<comment type="cofactor">
    <cofactor evidence="16">
        <name>FAD</name>
        <dbReference type="ChEBI" id="CHEBI:57692"/>
    </cofactor>
    <text evidence="16">Flavinylated by SdhE, about 5% flavinylation occurs in the absence of SdhE.</text>
</comment>
<evidence type="ECO:0000256" key="7">
    <source>
        <dbReference type="ARBA" id="ARBA00022630"/>
    </source>
</evidence>
<feature type="domain" description="FAD-dependent oxidoreductase 2 FAD-binding" evidence="19">
    <location>
        <begin position="6"/>
        <end position="396"/>
    </location>
</feature>
<dbReference type="Gene3D" id="3.90.700.10">
    <property type="entry name" value="Succinate dehydrogenase/fumarate reductase flavoprotein, catalytic domain"/>
    <property type="match status" value="1"/>
</dbReference>
<dbReference type="PIRSF" id="PIRSF000171">
    <property type="entry name" value="SDHA_APRA_LASPO"/>
    <property type="match status" value="1"/>
</dbReference>
<evidence type="ECO:0000256" key="9">
    <source>
        <dbReference type="ARBA" id="ARBA00022982"/>
    </source>
</evidence>
<keyword evidence="9 18" id="KW-0249">Electron transport</keyword>
<evidence type="ECO:0000256" key="18">
    <source>
        <dbReference type="RuleBase" id="RU362051"/>
    </source>
</evidence>
<feature type="domain" description="Fumarate reductase/succinate dehydrogenase flavoprotein-like C-terminal" evidence="20">
    <location>
        <begin position="450"/>
        <end position="575"/>
    </location>
</feature>
<feature type="binding site" evidence="16">
    <location>
        <position position="379"/>
    </location>
    <ligand>
        <name>FAD</name>
        <dbReference type="ChEBI" id="CHEBI:57692"/>
    </ligand>
</feature>
<feature type="binding site" evidence="16">
    <location>
        <begin position="33"/>
        <end position="48"/>
    </location>
    <ligand>
        <name>FAD</name>
        <dbReference type="ChEBI" id="CHEBI:57692"/>
    </ligand>
</feature>
<reference evidence="21" key="1">
    <citation type="journal article" date="2020" name="mSystems">
        <title>Genome- and Community-Level Interaction Insights into Carbon Utilization and Element Cycling Functions of Hydrothermarchaeota in Hydrothermal Sediment.</title>
        <authorList>
            <person name="Zhou Z."/>
            <person name="Liu Y."/>
            <person name="Xu W."/>
            <person name="Pan J."/>
            <person name="Luo Z.H."/>
            <person name="Li M."/>
        </authorList>
    </citation>
    <scope>NUCLEOTIDE SEQUENCE [LARGE SCALE GENOMIC DNA]</scope>
    <source>
        <strain evidence="21">SpSt-222</strain>
    </source>
</reference>
<dbReference type="PROSITE" id="PS00504">
    <property type="entry name" value="FRD_SDH_FAD_BINDING"/>
    <property type="match status" value="1"/>
</dbReference>
<comment type="similarity">
    <text evidence="3 18">Belongs to the FAD-dependent oxidoreductase 2 family. FRD/SDH subfamily.</text>
</comment>
<dbReference type="NCBIfam" id="TIGR01812">
    <property type="entry name" value="sdhA_frdA_Gneg"/>
    <property type="match status" value="1"/>
</dbReference>
<dbReference type="Pfam" id="PF00890">
    <property type="entry name" value="FAD_binding_2"/>
    <property type="match status" value="1"/>
</dbReference>
<dbReference type="Gene3D" id="4.10.80.40">
    <property type="entry name" value="succinate dehydrogenase protein domain"/>
    <property type="match status" value="1"/>
</dbReference>
<name>A0A7C2B5K1_THERO</name>
<dbReference type="GO" id="GO:0050660">
    <property type="term" value="F:flavin adenine dinucleotide binding"/>
    <property type="evidence" value="ECO:0007669"/>
    <property type="project" value="UniProtKB-UniRule"/>
</dbReference>
<dbReference type="GO" id="GO:0009055">
    <property type="term" value="F:electron transfer activity"/>
    <property type="evidence" value="ECO:0007669"/>
    <property type="project" value="TreeGrafter"/>
</dbReference>
<dbReference type="EC" id="1.3.5.1" evidence="4 18"/>
<evidence type="ECO:0000256" key="14">
    <source>
        <dbReference type="PIRSR" id="PIRSR000171-1"/>
    </source>
</evidence>
<feature type="binding site" evidence="15">
    <location>
        <position position="348"/>
    </location>
    <ligand>
        <name>substrate</name>
    </ligand>
</feature>
<protein>
    <recommendedName>
        <fullName evidence="5 13">Succinate dehydrogenase flavoprotein subunit</fullName>
        <ecNumber evidence="4 18">1.3.5.1</ecNumber>
    </recommendedName>
</protein>
<evidence type="ECO:0000256" key="17">
    <source>
        <dbReference type="PIRSR" id="PIRSR611281-4"/>
    </source>
</evidence>
<dbReference type="Gene3D" id="3.50.50.60">
    <property type="entry name" value="FAD/NAD(P)-binding domain"/>
    <property type="match status" value="1"/>
</dbReference>
<organism evidence="21">
    <name type="scientific">Thermomicrobium roseum</name>
    <dbReference type="NCBI Taxonomy" id="500"/>
    <lineage>
        <taxon>Bacteria</taxon>
        <taxon>Pseudomonadati</taxon>
        <taxon>Thermomicrobiota</taxon>
        <taxon>Thermomicrobia</taxon>
        <taxon>Thermomicrobiales</taxon>
        <taxon>Thermomicrobiaceae</taxon>
        <taxon>Thermomicrobium</taxon>
    </lineage>
</organism>
<dbReference type="InterPro" id="IPR037099">
    <property type="entry name" value="Fum_R/Succ_DH_flav-like_C_sf"/>
</dbReference>
<evidence type="ECO:0000256" key="8">
    <source>
        <dbReference type="ARBA" id="ARBA00022827"/>
    </source>
</evidence>
<evidence type="ECO:0000259" key="19">
    <source>
        <dbReference type="Pfam" id="PF00890"/>
    </source>
</evidence>
<dbReference type="GO" id="GO:0022900">
    <property type="term" value="P:electron transport chain"/>
    <property type="evidence" value="ECO:0007669"/>
    <property type="project" value="UniProtKB-UniRule"/>
</dbReference>
<evidence type="ECO:0000256" key="4">
    <source>
        <dbReference type="ARBA" id="ARBA00012792"/>
    </source>
</evidence>
<dbReference type="InterPro" id="IPR036188">
    <property type="entry name" value="FAD/NAD-bd_sf"/>
</dbReference>
<dbReference type="InterPro" id="IPR003953">
    <property type="entry name" value="FAD-dep_OxRdtase_2_FAD-bd"/>
</dbReference>
<evidence type="ECO:0000256" key="3">
    <source>
        <dbReference type="ARBA" id="ARBA00008040"/>
    </source>
</evidence>
<evidence type="ECO:0000256" key="5">
    <source>
        <dbReference type="ARBA" id="ARBA00019965"/>
    </source>
</evidence>
<evidence type="ECO:0000256" key="16">
    <source>
        <dbReference type="PIRSR" id="PIRSR611281-3"/>
    </source>
</evidence>
<dbReference type="InterPro" id="IPR015939">
    <property type="entry name" value="Fum_Rdtase/Succ_DH_flav-like_C"/>
</dbReference>
<keyword evidence="6 18" id="KW-0813">Transport</keyword>
<evidence type="ECO:0000313" key="21">
    <source>
        <dbReference type="EMBL" id="HEF64543.1"/>
    </source>
</evidence>
<keyword evidence="8 16" id="KW-0274">FAD</keyword>
<dbReference type="PANTHER" id="PTHR11632:SF51">
    <property type="entry name" value="SUCCINATE DEHYDROGENASE [UBIQUINONE] FLAVOPROTEIN SUBUNIT, MITOCHONDRIAL"/>
    <property type="match status" value="1"/>
</dbReference>
<feature type="modified residue" description="Tele-8alpha-FAD histidine" evidence="17">
    <location>
        <position position="41"/>
    </location>
</feature>
<accession>A0A7C2B5K1</accession>
<evidence type="ECO:0000256" key="6">
    <source>
        <dbReference type="ARBA" id="ARBA00022448"/>
    </source>
</evidence>
<dbReference type="GO" id="GO:0009061">
    <property type="term" value="P:anaerobic respiration"/>
    <property type="evidence" value="ECO:0007669"/>
    <property type="project" value="TreeGrafter"/>
</dbReference>
<sequence length="575" mass="63789">MYHRFDAVIVGAGGAGLMAAAQLAGQCNVAVISKLYPVRSHTGAAQGGIAAALGNVEEDHWIWHMFDTVKGGDYLVDQDAAEVLAREAIDAIIELEHWGFPFNRTPDGRIDQRRFGGHTRNFGEGPVRRACYAADRTGHMILQTLYQTALKKQVTFFDEFMMLDLLLTDDGVCTGVVAMDIETGELHIFHAKAVLLATGGFGRVYKVTSNALAATGDGVAIAFRRGIPLEDMEFYQFHPTGIYKMGILLSEACRGEGGILRNGLGERFMERYAPTLLDLAPRDMVSRAIYQEIRAGRGVDGKDYVWLDLTHLPPEVIETKLPDITDFVRTYLGLDPVKDLIPIQPTAHYAMGGIPTDVDGRVTIDEKNTPIPGLYAAGECACVSVHGANRLGTNSLVDLVVFGRRAGRHMLTFVRENDFHPLPKEPDYRARAEVEWILENEGTERVATLRAELQEAMMTDAGVFRTGDGLKRLQQKLGELRTRYSQIRIDDKSRTFNMELVEAIELGFLLDCAEAIAASALAREESRGAHYREDFPARDDANWLKHTLIARTSGGLQLSYKPVVITRFEPKERVY</sequence>
<evidence type="ECO:0000259" key="20">
    <source>
        <dbReference type="Pfam" id="PF02910"/>
    </source>
</evidence>
<dbReference type="Pfam" id="PF02910">
    <property type="entry name" value="Succ_DH_flav_C"/>
    <property type="match status" value="1"/>
</dbReference>
<keyword evidence="7 16" id="KW-0285">Flavoprotein</keyword>
<comment type="pathway">
    <text evidence="2 18">Carbohydrate metabolism; tricarboxylic acid cycle; fumarate from succinate (bacterial route): step 1/1.</text>
</comment>
<dbReference type="SUPFAM" id="SSF56425">
    <property type="entry name" value="Succinate dehydrogenase/fumarate reductase flavoprotein, catalytic domain"/>
    <property type="match status" value="1"/>
</dbReference>
<dbReference type="AlphaFoldDB" id="A0A7C2B5K1"/>
<feature type="binding site" evidence="15">
    <location>
        <position position="250"/>
    </location>
    <ligand>
        <name>substrate</name>
    </ligand>
</feature>
<evidence type="ECO:0000256" key="11">
    <source>
        <dbReference type="ARBA" id="ARBA00023136"/>
    </source>
</evidence>
<keyword evidence="18" id="KW-0816">Tricarboxylic acid cycle</keyword>
<dbReference type="GO" id="GO:0005886">
    <property type="term" value="C:plasma membrane"/>
    <property type="evidence" value="ECO:0007669"/>
    <property type="project" value="UniProtKB-SubCell"/>
</dbReference>
<evidence type="ECO:0000256" key="15">
    <source>
        <dbReference type="PIRSR" id="PIRSR611281-2"/>
    </source>
</evidence>
<comment type="subcellular location">
    <subcellularLocation>
        <location evidence="1">Cell inner membrane</location>
        <topology evidence="1">Peripheral membrane protein</topology>
        <orientation evidence="1">Cytoplasmic side</orientation>
    </subcellularLocation>
</comment>
<evidence type="ECO:0000256" key="2">
    <source>
        <dbReference type="ARBA" id="ARBA00004894"/>
    </source>
</evidence>
<feature type="binding site" evidence="16">
    <location>
        <position position="217"/>
    </location>
    <ligand>
        <name>FAD</name>
        <dbReference type="ChEBI" id="CHEBI:57692"/>
    </ligand>
</feature>
<evidence type="ECO:0000256" key="13">
    <source>
        <dbReference type="NCBIfam" id="TIGR01816"/>
    </source>
</evidence>
<dbReference type="NCBIfam" id="TIGR01816">
    <property type="entry name" value="sdhA_forward"/>
    <property type="match status" value="1"/>
</dbReference>
<feature type="active site" description="Proton acceptor" evidence="14">
    <location>
        <position position="282"/>
    </location>
</feature>
<evidence type="ECO:0000256" key="10">
    <source>
        <dbReference type="ARBA" id="ARBA00023002"/>
    </source>
</evidence>
<dbReference type="UniPathway" id="UPA00223">
    <property type="reaction ID" value="UER01005"/>
</dbReference>
<evidence type="ECO:0000256" key="12">
    <source>
        <dbReference type="ARBA" id="ARBA00049220"/>
    </source>
</evidence>
<dbReference type="PANTHER" id="PTHR11632">
    <property type="entry name" value="SUCCINATE DEHYDROGENASE 2 FLAVOPROTEIN SUBUNIT"/>
    <property type="match status" value="1"/>
</dbReference>
<comment type="caution">
    <text evidence="21">The sequence shown here is derived from an EMBL/GenBank/DDBJ whole genome shotgun (WGS) entry which is preliminary data.</text>
</comment>
<dbReference type="InterPro" id="IPR003952">
    <property type="entry name" value="FRD_SDH_FAD_BS"/>
</dbReference>
<dbReference type="EMBL" id="DSJL01000007">
    <property type="protein sequence ID" value="HEF64543.1"/>
    <property type="molecule type" value="Genomic_DNA"/>
</dbReference>
<dbReference type="InterPro" id="IPR027477">
    <property type="entry name" value="Succ_DH/fumarate_Rdtase_cat_sf"/>
</dbReference>
<dbReference type="InterPro" id="IPR030664">
    <property type="entry name" value="SdhA/FrdA/AprA"/>
</dbReference>
<feature type="binding site" evidence="15">
    <location>
        <position position="238"/>
    </location>
    <ligand>
        <name>substrate</name>
    </ligand>
</feature>
<feature type="binding site" evidence="16">
    <location>
        <begin position="395"/>
        <end position="396"/>
    </location>
    <ligand>
        <name>FAD</name>
        <dbReference type="ChEBI" id="CHEBI:57692"/>
    </ligand>
</feature>
<dbReference type="FunFam" id="3.90.700.10:FF:000001">
    <property type="entry name" value="Mitochondrial succinate dehydrogenase flavoprotein subunit"/>
    <property type="match status" value="1"/>
</dbReference>
<dbReference type="GO" id="GO:0008177">
    <property type="term" value="F:succinate dehydrogenase (quinone) activity"/>
    <property type="evidence" value="ECO:0007669"/>
    <property type="project" value="UniProtKB-EC"/>
</dbReference>
<dbReference type="InterPro" id="IPR011281">
    <property type="entry name" value="Succ_DH_flav_su_fwd"/>
</dbReference>
<proteinExistence type="inferred from homology"/>
<comment type="catalytic activity">
    <reaction evidence="12 18">
        <text>a quinone + succinate = fumarate + a quinol</text>
        <dbReference type="Rhea" id="RHEA:40523"/>
        <dbReference type="ChEBI" id="CHEBI:24646"/>
        <dbReference type="ChEBI" id="CHEBI:29806"/>
        <dbReference type="ChEBI" id="CHEBI:30031"/>
        <dbReference type="ChEBI" id="CHEBI:132124"/>
        <dbReference type="EC" id="1.3.5.1"/>
    </reaction>
</comment>
<gene>
    <name evidence="21" type="ORF">ENP47_02895</name>
</gene>